<evidence type="ECO:0000313" key="1">
    <source>
        <dbReference type="EMBL" id="BAI69837.1"/>
    </source>
</evidence>
<dbReference type="STRING" id="608538.HTH_1386"/>
<name>D3DJ35_HYDTT</name>
<proteinExistence type="predicted"/>
<dbReference type="RefSeq" id="WP_012964017.1">
    <property type="nucleotide sequence ID" value="NC_013799.1"/>
</dbReference>
<gene>
    <name evidence="1" type="ordered locus">HTH_1386</name>
</gene>
<protein>
    <submittedName>
        <fullName evidence="1">Uncharacterized protein</fullName>
    </submittedName>
</protein>
<accession>D3DJ35</accession>
<dbReference type="Proteomes" id="UP000002574">
    <property type="component" value="Chromosome"/>
</dbReference>
<dbReference type="EMBL" id="AP011112">
    <property type="protein sequence ID" value="BAI69837.1"/>
    <property type="molecule type" value="Genomic_DNA"/>
</dbReference>
<dbReference type="KEGG" id="hth:HTH_1386"/>
<dbReference type="AlphaFoldDB" id="D3DJ35"/>
<reference evidence="1 2" key="1">
    <citation type="journal article" date="2010" name="J. Bacteriol.">
        <title>Complete genome sequence of the thermophilic, obligately chemolithoautotrophic hydrogen-oxidizing bacterium Hydrogenobacter thermophilus TK-6.</title>
        <authorList>
            <person name="Arai H."/>
            <person name="Kanbe H."/>
            <person name="Ishii M."/>
            <person name="Igarashi Y."/>
        </authorList>
    </citation>
    <scope>NUCLEOTIDE SEQUENCE [LARGE SCALE GENOMIC DNA]</scope>
    <source>
        <strain evidence="2">DSM 6534 / IAM 12695 / TK-6 [Tokyo]</strain>
    </source>
</reference>
<keyword evidence="2" id="KW-1185">Reference proteome</keyword>
<organism evidence="1 2">
    <name type="scientific">Hydrogenobacter thermophilus (strain DSM 6534 / IAM 12695 / TK-6)</name>
    <dbReference type="NCBI Taxonomy" id="608538"/>
    <lineage>
        <taxon>Bacteria</taxon>
        <taxon>Pseudomonadati</taxon>
        <taxon>Aquificota</taxon>
        <taxon>Aquificia</taxon>
        <taxon>Aquificales</taxon>
        <taxon>Aquificaceae</taxon>
        <taxon>Hydrogenobacter</taxon>
    </lineage>
</organism>
<sequence>MYLLCDEKRVYVHTDYRVEAYDKEALVKGEKMKLLWRSEKLSKNLGKLVNAKDHLYGIGADLVAKISKVDGTVETFTLPEDLIDLFCTYSGIYLLGKTGLFRMPLERFSPAEIKRSPVSHLMEKPFSCLCASDDSIYVASRSQIYRIDKEGGKVNEKALTEVCMMLISEEGPIAIRKDGKILNMDENMEVLSTGEFDGEPIKAEYNVHHTFLLTSTGLHIFGKTGGRIAHISDSKYLSFSEGLNHVYLYKENGFEVASKADILGDNYQKVDLATVSAIVFTSLMLFEREKGVKVNIREKYGLLDIRVGDKSIQVEKLFFRLSKYFPEVFILFSNSGYYESLMEFGQRFELIKKEERSITLNRDLLDHLLRKHSAFEAFREDIIHLVSSCLA</sequence>
<evidence type="ECO:0000313" key="2">
    <source>
        <dbReference type="Proteomes" id="UP000002574"/>
    </source>
</evidence>
<dbReference type="KEGG" id="hte:Hydth_1376"/>
<dbReference type="OrthoDB" id="10243at2"/>